<dbReference type="OrthoDB" id="5511234at2"/>
<dbReference type="InterPro" id="IPR050297">
    <property type="entry name" value="LipidA_mod_glycosyltrf_83"/>
</dbReference>
<dbReference type="GO" id="GO:0009103">
    <property type="term" value="P:lipopolysaccharide biosynthetic process"/>
    <property type="evidence" value="ECO:0007669"/>
    <property type="project" value="UniProtKB-ARBA"/>
</dbReference>
<keyword evidence="6 9" id="KW-1133">Transmembrane helix</keyword>
<dbReference type="GO" id="GO:0005886">
    <property type="term" value="C:plasma membrane"/>
    <property type="evidence" value="ECO:0007669"/>
    <property type="project" value="UniProtKB-SubCell"/>
</dbReference>
<feature type="transmembrane region" description="Helical" evidence="9">
    <location>
        <begin position="106"/>
        <end position="124"/>
    </location>
</feature>
<evidence type="ECO:0000256" key="2">
    <source>
        <dbReference type="ARBA" id="ARBA00022475"/>
    </source>
</evidence>
<dbReference type="RefSeq" id="WP_061610712.1">
    <property type="nucleotide sequence ID" value="NZ_JEMA01000771.1"/>
</dbReference>
<dbReference type="PANTHER" id="PTHR33908">
    <property type="entry name" value="MANNOSYLTRANSFERASE YKCB-RELATED"/>
    <property type="match status" value="1"/>
</dbReference>
<feature type="transmembrane region" description="Helical" evidence="9">
    <location>
        <begin position="36"/>
        <end position="55"/>
    </location>
</feature>
<evidence type="ECO:0000256" key="4">
    <source>
        <dbReference type="ARBA" id="ARBA00022679"/>
    </source>
</evidence>
<feature type="transmembrane region" description="Helical" evidence="9">
    <location>
        <begin position="204"/>
        <end position="220"/>
    </location>
</feature>
<feature type="domain" description="Glycosyltransferase RgtA/B/C/D-like" evidence="10">
    <location>
        <begin position="87"/>
        <end position="249"/>
    </location>
</feature>
<evidence type="ECO:0000256" key="1">
    <source>
        <dbReference type="ARBA" id="ARBA00004651"/>
    </source>
</evidence>
<proteinExistence type="predicted"/>
<feature type="transmembrane region" description="Helical" evidence="9">
    <location>
        <begin position="391"/>
        <end position="410"/>
    </location>
</feature>
<name>A0A150QEI8_SORCE</name>
<keyword evidence="3" id="KW-0328">Glycosyltransferase</keyword>
<evidence type="ECO:0000256" key="5">
    <source>
        <dbReference type="ARBA" id="ARBA00022692"/>
    </source>
</evidence>
<comment type="subcellular location">
    <subcellularLocation>
        <location evidence="1">Cell membrane</location>
        <topology evidence="1">Multi-pass membrane protein</topology>
    </subcellularLocation>
</comment>
<evidence type="ECO:0000256" key="6">
    <source>
        <dbReference type="ARBA" id="ARBA00022989"/>
    </source>
</evidence>
<sequence length="554" mass="56490">MLQPAPAPGREAGGALDAGASVGGSPASAAPFARDLAFVALAKAAVSALVLALGFRAVSDDDFARVVLAQAWAHAPRLDPTGTSWLPVPFWLNGALFLLFSSTLEVARAVAFALGVASAALVYISARWITGDRRAALAGALLAGAFPWSACLGVATVPELPAAGLSLFAVASLVTPPAGPAPPAGRALLGALALVLATLSRYEPWPVAVAFAALALLAAARLGQGRAAKAKLALAALVALAGPTAWIAWNRVAHGEALHFLARVAAYRNAVSPGGDGTLLRLFAYPAAMVREEPELFLSPIAIALVAWRARRAAARGVRAPRPFPPLLRAALPYALPGAVAAFQIAALSLALVRDGAPTHHPERATLLALLLFALAVGDLTARAFRGASSGARWALGGALLVVLCVGLVFRPHLRREHFNPRTDEVAIGRAAAELTPPSAPVLVEVVDYGHLATLAALGRPGGAHPDRSIDPRDPPVGSSFDDPASLARRVADVGAAYLIGRVRPSVSAFAGPPLETRGAWGLWAAPAASTRAAPPDGPAEGAPGRAPSAEAAP</sequence>
<dbReference type="GO" id="GO:0016763">
    <property type="term" value="F:pentosyltransferase activity"/>
    <property type="evidence" value="ECO:0007669"/>
    <property type="project" value="TreeGrafter"/>
</dbReference>
<feature type="transmembrane region" description="Helical" evidence="9">
    <location>
        <begin position="331"/>
        <end position="353"/>
    </location>
</feature>
<keyword evidence="2" id="KW-1003">Cell membrane</keyword>
<comment type="caution">
    <text evidence="11">The sequence shown here is derived from an EMBL/GenBank/DDBJ whole genome shotgun (WGS) entry which is preliminary data.</text>
</comment>
<accession>A0A150QEI8</accession>
<feature type="transmembrane region" description="Helical" evidence="9">
    <location>
        <begin position="136"/>
        <end position="157"/>
    </location>
</feature>
<feature type="transmembrane region" description="Helical" evidence="9">
    <location>
        <begin position="232"/>
        <end position="249"/>
    </location>
</feature>
<keyword evidence="4" id="KW-0808">Transferase</keyword>
<dbReference type="PANTHER" id="PTHR33908:SF11">
    <property type="entry name" value="MEMBRANE PROTEIN"/>
    <property type="match status" value="1"/>
</dbReference>
<feature type="region of interest" description="Disordered" evidence="8">
    <location>
        <begin position="461"/>
        <end position="484"/>
    </location>
</feature>
<evidence type="ECO:0000256" key="3">
    <source>
        <dbReference type="ARBA" id="ARBA00022676"/>
    </source>
</evidence>
<gene>
    <name evidence="11" type="ORF">BE15_16930</name>
</gene>
<evidence type="ECO:0000256" key="7">
    <source>
        <dbReference type="ARBA" id="ARBA00023136"/>
    </source>
</evidence>
<feature type="region of interest" description="Disordered" evidence="8">
    <location>
        <begin position="528"/>
        <end position="554"/>
    </location>
</feature>
<organism evidence="11 12">
    <name type="scientific">Sorangium cellulosum</name>
    <name type="common">Polyangium cellulosum</name>
    <dbReference type="NCBI Taxonomy" id="56"/>
    <lineage>
        <taxon>Bacteria</taxon>
        <taxon>Pseudomonadati</taxon>
        <taxon>Myxococcota</taxon>
        <taxon>Polyangia</taxon>
        <taxon>Polyangiales</taxon>
        <taxon>Polyangiaceae</taxon>
        <taxon>Sorangium</taxon>
    </lineage>
</organism>
<dbReference type="Proteomes" id="UP000075260">
    <property type="component" value="Unassembled WGS sequence"/>
</dbReference>
<dbReference type="Pfam" id="PF13231">
    <property type="entry name" value="PMT_2"/>
    <property type="match status" value="1"/>
</dbReference>
<keyword evidence="7 9" id="KW-0472">Membrane</keyword>
<dbReference type="AlphaFoldDB" id="A0A150QEI8"/>
<protein>
    <recommendedName>
        <fullName evidence="10">Glycosyltransferase RgtA/B/C/D-like domain-containing protein</fullName>
    </recommendedName>
</protein>
<evidence type="ECO:0000256" key="8">
    <source>
        <dbReference type="SAM" id="MobiDB-lite"/>
    </source>
</evidence>
<dbReference type="InterPro" id="IPR038731">
    <property type="entry name" value="RgtA/B/C-like"/>
</dbReference>
<keyword evidence="5 9" id="KW-0812">Transmembrane</keyword>
<evidence type="ECO:0000313" key="12">
    <source>
        <dbReference type="Proteomes" id="UP000075260"/>
    </source>
</evidence>
<feature type="compositionally biased region" description="Basic and acidic residues" evidence="8">
    <location>
        <begin position="465"/>
        <end position="474"/>
    </location>
</feature>
<evidence type="ECO:0000256" key="9">
    <source>
        <dbReference type="SAM" id="Phobius"/>
    </source>
</evidence>
<reference evidence="11 12" key="1">
    <citation type="submission" date="2014-02" db="EMBL/GenBank/DDBJ databases">
        <title>The small core and large imbalanced accessory genome model reveals a collaborative survival strategy of Sorangium cellulosum strains in nature.</title>
        <authorList>
            <person name="Han K."/>
            <person name="Peng R."/>
            <person name="Blom J."/>
            <person name="Li Y.-Z."/>
        </authorList>
    </citation>
    <scope>NUCLEOTIDE SEQUENCE [LARGE SCALE GENOMIC DNA]</scope>
    <source>
        <strain evidence="11 12">So0008-312</strain>
    </source>
</reference>
<evidence type="ECO:0000259" key="10">
    <source>
        <dbReference type="Pfam" id="PF13231"/>
    </source>
</evidence>
<feature type="transmembrane region" description="Helical" evidence="9">
    <location>
        <begin position="365"/>
        <end position="385"/>
    </location>
</feature>
<evidence type="ECO:0000313" key="11">
    <source>
        <dbReference type="EMBL" id="KYF66126.1"/>
    </source>
</evidence>
<dbReference type="EMBL" id="JEMA01000771">
    <property type="protein sequence ID" value="KYF66126.1"/>
    <property type="molecule type" value="Genomic_DNA"/>
</dbReference>